<name>A0A9D1L8C2_9FIRM</name>
<feature type="transmembrane region" description="Helical" evidence="1">
    <location>
        <begin position="139"/>
        <end position="156"/>
    </location>
</feature>
<feature type="transmembrane region" description="Helical" evidence="1">
    <location>
        <begin position="6"/>
        <end position="21"/>
    </location>
</feature>
<evidence type="ECO:0000313" key="3">
    <source>
        <dbReference type="EMBL" id="HIU27696.1"/>
    </source>
</evidence>
<organism evidence="3 4">
    <name type="scientific">Candidatus Fimisoma avicola</name>
    <dbReference type="NCBI Taxonomy" id="2840826"/>
    <lineage>
        <taxon>Bacteria</taxon>
        <taxon>Bacillati</taxon>
        <taxon>Bacillota</taxon>
        <taxon>Clostridia</taxon>
        <taxon>Eubacteriales</taxon>
        <taxon>Candidatus Fimisoma</taxon>
    </lineage>
</organism>
<keyword evidence="1" id="KW-0472">Membrane</keyword>
<keyword evidence="1" id="KW-0812">Transmembrane</keyword>
<accession>A0A9D1L8C2</accession>
<feature type="transmembrane region" description="Helical" evidence="1">
    <location>
        <begin position="107"/>
        <end position="127"/>
    </location>
</feature>
<evidence type="ECO:0000313" key="4">
    <source>
        <dbReference type="Proteomes" id="UP000824091"/>
    </source>
</evidence>
<keyword evidence="1" id="KW-1133">Transmembrane helix</keyword>
<feature type="transmembrane region" description="Helical" evidence="1">
    <location>
        <begin position="80"/>
        <end position="100"/>
    </location>
</feature>
<dbReference type="InterPro" id="IPR006976">
    <property type="entry name" value="VanZ-like"/>
</dbReference>
<dbReference type="EMBL" id="DVMO01000073">
    <property type="protein sequence ID" value="HIU27696.1"/>
    <property type="molecule type" value="Genomic_DNA"/>
</dbReference>
<reference evidence="3" key="1">
    <citation type="submission" date="2020-10" db="EMBL/GenBank/DDBJ databases">
        <authorList>
            <person name="Gilroy R."/>
        </authorList>
    </citation>
    <scope>NUCLEOTIDE SEQUENCE</scope>
    <source>
        <strain evidence="3">11300</strain>
    </source>
</reference>
<protein>
    <submittedName>
        <fullName evidence="3">VanZ family protein</fullName>
    </submittedName>
</protein>
<proteinExistence type="predicted"/>
<evidence type="ECO:0000256" key="1">
    <source>
        <dbReference type="SAM" id="Phobius"/>
    </source>
</evidence>
<evidence type="ECO:0000259" key="2">
    <source>
        <dbReference type="Pfam" id="PF04892"/>
    </source>
</evidence>
<sequence length="169" mass="19269">MFGLDIAALAALYFFVFYRKWKNRGKDVLLINTVMYLYLSMVLAVTLMPVISSLPFIFNHAYVPMNLVPFTDVALSRGDFIRQVVLNVIMTVPFGFLLPLTQKEPKILKTILLTFLLSFAIEILQPLINDFRRGDVTDLITNVTGGIIGYMIYLIFRPLTSKILNLVRS</sequence>
<reference evidence="3" key="2">
    <citation type="journal article" date="2021" name="PeerJ">
        <title>Extensive microbial diversity within the chicken gut microbiome revealed by metagenomics and culture.</title>
        <authorList>
            <person name="Gilroy R."/>
            <person name="Ravi A."/>
            <person name="Getino M."/>
            <person name="Pursley I."/>
            <person name="Horton D.L."/>
            <person name="Alikhan N.F."/>
            <person name="Baker D."/>
            <person name="Gharbi K."/>
            <person name="Hall N."/>
            <person name="Watson M."/>
            <person name="Adriaenssens E.M."/>
            <person name="Foster-Nyarko E."/>
            <person name="Jarju S."/>
            <person name="Secka A."/>
            <person name="Antonio M."/>
            <person name="Oren A."/>
            <person name="Chaudhuri R.R."/>
            <person name="La Ragione R."/>
            <person name="Hildebrand F."/>
            <person name="Pallen M.J."/>
        </authorList>
    </citation>
    <scope>NUCLEOTIDE SEQUENCE</scope>
    <source>
        <strain evidence="3">11300</strain>
    </source>
</reference>
<feature type="transmembrane region" description="Helical" evidence="1">
    <location>
        <begin position="33"/>
        <end position="58"/>
    </location>
</feature>
<dbReference type="AlphaFoldDB" id="A0A9D1L8C2"/>
<dbReference type="InterPro" id="IPR053150">
    <property type="entry name" value="Teicoplanin_resist-assoc"/>
</dbReference>
<dbReference type="Proteomes" id="UP000824091">
    <property type="component" value="Unassembled WGS sequence"/>
</dbReference>
<dbReference type="Pfam" id="PF04892">
    <property type="entry name" value="VanZ"/>
    <property type="match status" value="1"/>
</dbReference>
<dbReference type="PANTHER" id="PTHR36834:SF1">
    <property type="entry name" value="INTEGRAL MEMBRANE PROTEIN"/>
    <property type="match status" value="1"/>
</dbReference>
<comment type="caution">
    <text evidence="3">The sequence shown here is derived from an EMBL/GenBank/DDBJ whole genome shotgun (WGS) entry which is preliminary data.</text>
</comment>
<gene>
    <name evidence="3" type="ORF">IAD16_04905</name>
</gene>
<dbReference type="PANTHER" id="PTHR36834">
    <property type="entry name" value="MEMBRANE PROTEIN-RELATED"/>
    <property type="match status" value="1"/>
</dbReference>
<feature type="domain" description="VanZ-like" evidence="2">
    <location>
        <begin position="36"/>
        <end position="157"/>
    </location>
</feature>